<protein>
    <submittedName>
        <fullName evidence="3">(pine wood nematode) hypothetical protein</fullName>
    </submittedName>
</protein>
<keyword evidence="2" id="KW-0472">Membrane</keyword>
<evidence type="ECO:0000313" key="3">
    <source>
        <dbReference type="EMBL" id="CAD5226566.1"/>
    </source>
</evidence>
<dbReference type="PANTHER" id="PTHR37402:SF1">
    <property type="entry name" value="GRAM DOMAIN-CONTAINING PROTEIN 4"/>
    <property type="match status" value="1"/>
</dbReference>
<dbReference type="GO" id="GO:0006915">
    <property type="term" value="P:apoptotic process"/>
    <property type="evidence" value="ECO:0007669"/>
    <property type="project" value="InterPro"/>
</dbReference>
<dbReference type="Proteomes" id="UP000582659">
    <property type="component" value="Unassembled WGS sequence"/>
</dbReference>
<dbReference type="EMBL" id="CAJFCV020000004">
    <property type="protein sequence ID" value="CAG9115970.1"/>
    <property type="molecule type" value="Genomic_DNA"/>
</dbReference>
<dbReference type="InterPro" id="IPR037847">
    <property type="entry name" value="GRAMDC4"/>
</dbReference>
<dbReference type="PANTHER" id="PTHR37402">
    <property type="entry name" value="GRAM DOMAIN-CONTAINING PROTEIN 4"/>
    <property type="match status" value="1"/>
</dbReference>
<reference evidence="3" key="1">
    <citation type="submission" date="2020-09" db="EMBL/GenBank/DDBJ databases">
        <authorList>
            <person name="Kikuchi T."/>
        </authorList>
    </citation>
    <scope>NUCLEOTIDE SEQUENCE</scope>
    <source>
        <strain evidence="3">Ka4C1</strain>
    </source>
</reference>
<organism evidence="3 4">
    <name type="scientific">Bursaphelenchus xylophilus</name>
    <name type="common">Pinewood nematode worm</name>
    <name type="synonym">Aphelenchoides xylophilus</name>
    <dbReference type="NCBI Taxonomy" id="6326"/>
    <lineage>
        <taxon>Eukaryota</taxon>
        <taxon>Metazoa</taxon>
        <taxon>Ecdysozoa</taxon>
        <taxon>Nematoda</taxon>
        <taxon>Chromadorea</taxon>
        <taxon>Rhabditida</taxon>
        <taxon>Tylenchina</taxon>
        <taxon>Tylenchomorpha</taxon>
        <taxon>Aphelenchoidea</taxon>
        <taxon>Aphelenchoididae</taxon>
        <taxon>Bursaphelenchus</taxon>
    </lineage>
</organism>
<comment type="caution">
    <text evidence="3">The sequence shown here is derived from an EMBL/GenBank/DDBJ whole genome shotgun (WGS) entry which is preliminary data.</text>
</comment>
<sequence>MHCNDDLGACSEEDRRGPRPPSDKHRYHQQRRSTVHSLFPVRSLRDIPPLLSHRDHLADPDSPEESCSLDMLLVAPSSPDSGHVDVDGSESVSSSDMSVISSYRWKNTKNSIDELWTEFVDGLKDNRIHHENSEADHRLSASVLGRDVQRCLVESHFYLEFGAGLWDFCTWKAPLASLCLFMVYMNAVWNEILIPLVYLLFLLQLGINYLKTQKNIDIGLNFLPRRKVPSPKFDLNGAQLIFYVVKKAQMLLTFSADALEKLRALFMWRKPEVTLKFVLILSFFFWVHVLTSLNTFLIVIGLLCGGKAFIMTYLYYRFPRLRQMFDIAFFFYRHLPKSPHKLEKMEKKTTALRRQSDTYSSELSQKLKNKLLRNDSTTTNCTVKTCDTSRRGSADLSFSDSCCSSSISIEKTNENLLFEIRRPCSMIDKNQAFPKGLTQGELILNDSMLMFSYKNAKSDLTETIEIPFDQLVMFKKVRLLKAIGRLFPGGSKGIELQLKSKPKPLRFIRIRQCDDFYKCLQETTNLLDFDLQNDTLH</sequence>
<feature type="transmembrane region" description="Helical" evidence="2">
    <location>
        <begin position="296"/>
        <end position="316"/>
    </location>
</feature>
<dbReference type="AlphaFoldDB" id="A0A7I8WT48"/>
<name>A0A7I8WT48_BURXY</name>
<feature type="region of interest" description="Disordered" evidence="1">
    <location>
        <begin position="1"/>
        <end position="35"/>
    </location>
</feature>
<dbReference type="OrthoDB" id="1708389at2759"/>
<feature type="compositionally biased region" description="Basic residues" evidence="1">
    <location>
        <begin position="25"/>
        <end position="34"/>
    </location>
</feature>
<evidence type="ECO:0000256" key="2">
    <source>
        <dbReference type="SAM" id="Phobius"/>
    </source>
</evidence>
<keyword evidence="4" id="KW-1185">Reference proteome</keyword>
<gene>
    <name evidence="3" type="ORF">BXYJ_LOCUS9114</name>
</gene>
<evidence type="ECO:0000256" key="1">
    <source>
        <dbReference type="SAM" id="MobiDB-lite"/>
    </source>
</evidence>
<feature type="compositionally biased region" description="Basic and acidic residues" evidence="1">
    <location>
        <begin position="12"/>
        <end position="24"/>
    </location>
</feature>
<keyword evidence="2" id="KW-1133">Transmembrane helix</keyword>
<feature type="transmembrane region" description="Helical" evidence="2">
    <location>
        <begin position="273"/>
        <end position="290"/>
    </location>
</feature>
<feature type="transmembrane region" description="Helical" evidence="2">
    <location>
        <begin position="192"/>
        <end position="210"/>
    </location>
</feature>
<dbReference type="EMBL" id="CAJFDI010000004">
    <property type="protein sequence ID" value="CAD5226566.1"/>
    <property type="molecule type" value="Genomic_DNA"/>
</dbReference>
<evidence type="ECO:0000313" key="4">
    <source>
        <dbReference type="Proteomes" id="UP000659654"/>
    </source>
</evidence>
<accession>A0A7I8WT48</accession>
<dbReference type="GO" id="GO:0034164">
    <property type="term" value="P:negative regulation of toll-like receptor 9 signaling pathway"/>
    <property type="evidence" value="ECO:0007669"/>
    <property type="project" value="TreeGrafter"/>
</dbReference>
<proteinExistence type="predicted"/>
<keyword evidence="2" id="KW-0812">Transmembrane</keyword>
<dbReference type="Proteomes" id="UP000659654">
    <property type="component" value="Unassembled WGS sequence"/>
</dbReference>